<feature type="region of interest" description="Disordered" evidence="1">
    <location>
        <begin position="1"/>
        <end position="31"/>
    </location>
</feature>
<evidence type="ECO:0000256" key="1">
    <source>
        <dbReference type="SAM" id="MobiDB-lite"/>
    </source>
</evidence>
<dbReference type="AlphaFoldDB" id="A0A3N1CVC1"/>
<keyword evidence="4" id="KW-1185">Reference proteome</keyword>
<dbReference type="OrthoDB" id="7614910at2"/>
<dbReference type="Pfam" id="PF09995">
    <property type="entry name" value="MPAB_Lcp_cat"/>
    <property type="match status" value="1"/>
</dbReference>
<reference evidence="3 4" key="1">
    <citation type="submission" date="2018-11" db="EMBL/GenBank/DDBJ databases">
        <title>Sequencing the genomes of 1000 actinobacteria strains.</title>
        <authorList>
            <person name="Klenk H.-P."/>
        </authorList>
    </citation>
    <scope>NUCLEOTIDE SEQUENCE [LARGE SCALE GENOMIC DNA]</scope>
    <source>
        <strain evidence="3 4">DSM 44254</strain>
    </source>
</reference>
<feature type="region of interest" description="Disordered" evidence="1">
    <location>
        <begin position="423"/>
        <end position="451"/>
    </location>
</feature>
<organism evidence="3 4">
    <name type="scientific">Actinocorallia herbida</name>
    <dbReference type="NCBI Taxonomy" id="58109"/>
    <lineage>
        <taxon>Bacteria</taxon>
        <taxon>Bacillati</taxon>
        <taxon>Actinomycetota</taxon>
        <taxon>Actinomycetes</taxon>
        <taxon>Streptosporangiales</taxon>
        <taxon>Thermomonosporaceae</taxon>
        <taxon>Actinocorallia</taxon>
    </lineage>
</organism>
<evidence type="ECO:0000313" key="3">
    <source>
        <dbReference type="EMBL" id="ROO85243.1"/>
    </source>
</evidence>
<dbReference type="PANTHER" id="PTHR37539">
    <property type="entry name" value="SECRETED PROTEIN-RELATED"/>
    <property type="match status" value="1"/>
</dbReference>
<dbReference type="InterPro" id="IPR018713">
    <property type="entry name" value="MPAB/Lcp_cat_dom"/>
</dbReference>
<sequence length="451" mass="49436">MSTNPTPADPHPFDHHHRPGRPLRPGPEAAAPSALWLTEPHHRLFSPWITVRASPERTPLTALFDDHRWEGDELMDAVVLAFSATGMARGRRMLEQALDQGIDAVPDPPAALVALFRDLDAPPGWFDADRWERGRRLWINASLSGKLAMLFSDAMGTFVGAEVSSATGQTRRFLADFRRRELETVTWFHQVTRPGGVDRGSPVFKDIIRVRLMHAQARLSLRRAWGDAHFAHHGNPISNAMTMGAAITFGLYPVLFDHAHGRRITPAALDDVLHYWSCIAHLMGVTPALIPRTAPDALHLAHHMILTAGGPTPWTSLTVNAALAQILSGGPLRRRLRAKALQPLFGLLSALVGEPLVRALLQDSPLAGTRLRPWQRLAEATTHLNVLLRRIGDRLPSAATRATIRASNGDPWQRLAMRSAVASARRSGVTGTPYDHDDGSVPRPAAPSPEG</sequence>
<protein>
    <submittedName>
        <fullName evidence="3">Uncharacterized protein DUF2236</fullName>
    </submittedName>
</protein>
<dbReference type="GO" id="GO:0016491">
    <property type="term" value="F:oxidoreductase activity"/>
    <property type="evidence" value="ECO:0007669"/>
    <property type="project" value="InterPro"/>
</dbReference>
<evidence type="ECO:0000259" key="2">
    <source>
        <dbReference type="Pfam" id="PF09995"/>
    </source>
</evidence>
<proteinExistence type="predicted"/>
<dbReference type="Proteomes" id="UP000272400">
    <property type="component" value="Unassembled WGS sequence"/>
</dbReference>
<dbReference type="InterPro" id="IPR037473">
    <property type="entry name" value="Lcp-like"/>
</dbReference>
<gene>
    <name evidence="3" type="ORF">EDD29_2783</name>
</gene>
<dbReference type="EMBL" id="RJKE01000001">
    <property type="protein sequence ID" value="ROO85243.1"/>
    <property type="molecule type" value="Genomic_DNA"/>
</dbReference>
<feature type="domain" description="ER-bound oxygenase mpaB/mpaB'/Rubber oxygenase catalytic" evidence="2">
    <location>
        <begin position="145"/>
        <end position="380"/>
    </location>
</feature>
<name>A0A3N1CVC1_9ACTN</name>
<evidence type="ECO:0000313" key="4">
    <source>
        <dbReference type="Proteomes" id="UP000272400"/>
    </source>
</evidence>
<accession>A0A3N1CVC1</accession>
<comment type="caution">
    <text evidence="3">The sequence shown here is derived from an EMBL/GenBank/DDBJ whole genome shotgun (WGS) entry which is preliminary data.</text>
</comment>
<dbReference type="PANTHER" id="PTHR37539:SF1">
    <property type="entry name" value="ER-BOUND OXYGENASE MPAB_MPAB'_RUBBER OXYGENASE CATALYTIC DOMAIN-CONTAINING PROTEIN"/>
    <property type="match status" value="1"/>
</dbReference>
<dbReference type="RefSeq" id="WP_123664769.1">
    <property type="nucleotide sequence ID" value="NZ_RJKE01000001.1"/>
</dbReference>